<gene>
    <name evidence="1" type="ORF">DFO67_10446</name>
</gene>
<dbReference type="RefSeq" id="WP_134016863.1">
    <property type="nucleotide sequence ID" value="NZ_SOEC01000004.1"/>
</dbReference>
<name>A0A4V3GUH4_9GAMM</name>
<dbReference type="EMBL" id="SOEC01000004">
    <property type="protein sequence ID" value="TDX30791.1"/>
    <property type="molecule type" value="Genomic_DNA"/>
</dbReference>
<dbReference type="OrthoDB" id="7066710at2"/>
<evidence type="ECO:0000313" key="2">
    <source>
        <dbReference type="Proteomes" id="UP000294489"/>
    </source>
</evidence>
<comment type="caution">
    <text evidence="1">The sequence shown here is derived from an EMBL/GenBank/DDBJ whole genome shotgun (WGS) entry which is preliminary data.</text>
</comment>
<dbReference type="AlphaFoldDB" id="A0A4V3GUH4"/>
<evidence type="ECO:0000313" key="1">
    <source>
        <dbReference type="EMBL" id="TDX30791.1"/>
    </source>
</evidence>
<dbReference type="Proteomes" id="UP000294489">
    <property type="component" value="Unassembled WGS sequence"/>
</dbReference>
<organism evidence="1 2">
    <name type="scientific">Modicisalibacter xianhensis</name>
    <dbReference type="NCBI Taxonomy" id="442341"/>
    <lineage>
        <taxon>Bacteria</taxon>
        <taxon>Pseudomonadati</taxon>
        <taxon>Pseudomonadota</taxon>
        <taxon>Gammaproteobacteria</taxon>
        <taxon>Oceanospirillales</taxon>
        <taxon>Halomonadaceae</taxon>
        <taxon>Modicisalibacter</taxon>
    </lineage>
</organism>
<sequence>MSYTAEQREQIIDRLDRSYQEMPMWVKTACKHAMGAPKHHPETGEPILSFREAVSISSDETLDTLLEDFEDNGDLLPA</sequence>
<accession>A0A4V3GUH4</accession>
<proteinExistence type="predicted"/>
<reference evidence="1 2" key="1">
    <citation type="submission" date="2019-03" db="EMBL/GenBank/DDBJ databases">
        <title>Freshwater and sediment microbial communities from various areas in North America, analyzing microbe dynamics in response to fracking.</title>
        <authorList>
            <person name="Lamendella R."/>
        </authorList>
    </citation>
    <scope>NUCLEOTIDE SEQUENCE [LARGE SCALE GENOMIC DNA]</scope>
    <source>
        <strain evidence="1 2">6_TX</strain>
    </source>
</reference>
<protein>
    <submittedName>
        <fullName evidence="1">Uncharacterized protein</fullName>
    </submittedName>
</protein>